<proteinExistence type="predicted"/>
<accession>A0A3N4HS25</accession>
<dbReference type="EMBL" id="ML119740">
    <property type="protein sequence ID" value="RPA76643.1"/>
    <property type="molecule type" value="Genomic_DNA"/>
</dbReference>
<sequence>MSFDPQPTAPSLESWSAKEAAQHAPLKRLLRHIGTEEDEVLCTLADAGEADYEALASYTGPPFENQKHLEMQLEFNRMMLNRSLRLRVHELLAERAGLERLWRRKNSGYVMLLREYRGKEEELGFAEWRELRTVLRVVCGVDVERGAKYRVKREKA</sequence>
<dbReference type="Proteomes" id="UP000275078">
    <property type="component" value="Unassembled WGS sequence"/>
</dbReference>
<gene>
    <name evidence="1" type="ORF">BJ508DRAFT_330894</name>
</gene>
<name>A0A3N4HS25_ASCIM</name>
<reference evidence="1 2" key="1">
    <citation type="journal article" date="2018" name="Nat. Ecol. Evol.">
        <title>Pezizomycetes genomes reveal the molecular basis of ectomycorrhizal truffle lifestyle.</title>
        <authorList>
            <person name="Murat C."/>
            <person name="Payen T."/>
            <person name="Noel B."/>
            <person name="Kuo A."/>
            <person name="Morin E."/>
            <person name="Chen J."/>
            <person name="Kohler A."/>
            <person name="Krizsan K."/>
            <person name="Balestrini R."/>
            <person name="Da Silva C."/>
            <person name="Montanini B."/>
            <person name="Hainaut M."/>
            <person name="Levati E."/>
            <person name="Barry K.W."/>
            <person name="Belfiori B."/>
            <person name="Cichocki N."/>
            <person name="Clum A."/>
            <person name="Dockter R.B."/>
            <person name="Fauchery L."/>
            <person name="Guy J."/>
            <person name="Iotti M."/>
            <person name="Le Tacon F."/>
            <person name="Lindquist E.A."/>
            <person name="Lipzen A."/>
            <person name="Malagnac F."/>
            <person name="Mello A."/>
            <person name="Molinier V."/>
            <person name="Miyauchi S."/>
            <person name="Poulain J."/>
            <person name="Riccioni C."/>
            <person name="Rubini A."/>
            <person name="Sitrit Y."/>
            <person name="Splivallo R."/>
            <person name="Traeger S."/>
            <person name="Wang M."/>
            <person name="Zifcakova L."/>
            <person name="Wipf D."/>
            <person name="Zambonelli A."/>
            <person name="Paolocci F."/>
            <person name="Nowrousian M."/>
            <person name="Ottonello S."/>
            <person name="Baldrian P."/>
            <person name="Spatafora J.W."/>
            <person name="Henrissat B."/>
            <person name="Nagy L.G."/>
            <person name="Aury J.M."/>
            <person name="Wincker P."/>
            <person name="Grigoriev I.V."/>
            <person name="Bonfante P."/>
            <person name="Martin F.M."/>
        </authorList>
    </citation>
    <scope>NUCLEOTIDE SEQUENCE [LARGE SCALE GENOMIC DNA]</scope>
    <source>
        <strain evidence="1 2">RN42</strain>
    </source>
</reference>
<organism evidence="1 2">
    <name type="scientific">Ascobolus immersus RN42</name>
    <dbReference type="NCBI Taxonomy" id="1160509"/>
    <lineage>
        <taxon>Eukaryota</taxon>
        <taxon>Fungi</taxon>
        <taxon>Dikarya</taxon>
        <taxon>Ascomycota</taxon>
        <taxon>Pezizomycotina</taxon>
        <taxon>Pezizomycetes</taxon>
        <taxon>Pezizales</taxon>
        <taxon>Ascobolaceae</taxon>
        <taxon>Ascobolus</taxon>
    </lineage>
</organism>
<evidence type="ECO:0000313" key="2">
    <source>
        <dbReference type="Proteomes" id="UP000275078"/>
    </source>
</evidence>
<dbReference type="AlphaFoldDB" id="A0A3N4HS25"/>
<protein>
    <submittedName>
        <fullName evidence="1">Uncharacterized protein</fullName>
    </submittedName>
</protein>
<keyword evidence="2" id="KW-1185">Reference proteome</keyword>
<evidence type="ECO:0000313" key="1">
    <source>
        <dbReference type="EMBL" id="RPA76643.1"/>
    </source>
</evidence>